<feature type="transmembrane region" description="Helical" evidence="9">
    <location>
        <begin position="83"/>
        <end position="103"/>
    </location>
</feature>
<evidence type="ECO:0000256" key="3">
    <source>
        <dbReference type="ARBA" id="ARBA00005179"/>
    </source>
</evidence>
<dbReference type="InterPro" id="IPR039653">
    <property type="entry name" value="Prenyltransferase"/>
</dbReference>
<keyword evidence="6 9" id="KW-0812">Transmembrane</keyword>
<evidence type="ECO:0000256" key="7">
    <source>
        <dbReference type="ARBA" id="ARBA00022989"/>
    </source>
</evidence>
<name>A0AAN6G957_9BASI</name>
<evidence type="ECO:0000313" key="10">
    <source>
        <dbReference type="EMBL" id="KAK0525656.1"/>
    </source>
</evidence>
<dbReference type="PANTHER" id="PTHR11048:SF28">
    <property type="entry name" value="4-HYDROXYBENZOATE POLYPRENYLTRANSFERASE, MITOCHONDRIAL"/>
    <property type="match status" value="1"/>
</dbReference>
<dbReference type="EC" id="2.5.1.39" evidence="10"/>
<protein>
    <submittedName>
        <fullName evidence="10">Para-hydroxybenzoate--polyprenyltransferase, mitochondrial (PHB:polyprenyltransferase)</fullName>
        <ecNumber evidence="10">2.5.1.39</ecNumber>
    </submittedName>
</protein>
<comment type="caution">
    <text evidence="10">The sequence shown here is derived from an EMBL/GenBank/DDBJ whole genome shotgun (WGS) entry which is preliminary data.</text>
</comment>
<dbReference type="GO" id="GO:0005743">
    <property type="term" value="C:mitochondrial inner membrane"/>
    <property type="evidence" value="ECO:0007669"/>
    <property type="project" value="TreeGrafter"/>
</dbReference>
<evidence type="ECO:0000256" key="6">
    <source>
        <dbReference type="ARBA" id="ARBA00022692"/>
    </source>
</evidence>
<evidence type="ECO:0000256" key="4">
    <source>
        <dbReference type="ARBA" id="ARBA00005985"/>
    </source>
</evidence>
<comment type="subcellular location">
    <subcellularLocation>
        <location evidence="2">Membrane</location>
        <topology evidence="2">Multi-pass membrane protein</topology>
    </subcellularLocation>
</comment>
<dbReference type="EMBL" id="JAPDMQ010000388">
    <property type="protein sequence ID" value="KAK0525656.1"/>
    <property type="molecule type" value="Genomic_DNA"/>
</dbReference>
<accession>A0AAN6G957</accession>
<dbReference type="Pfam" id="PF01040">
    <property type="entry name" value="UbiA"/>
    <property type="match status" value="1"/>
</dbReference>
<evidence type="ECO:0000256" key="2">
    <source>
        <dbReference type="ARBA" id="ARBA00004141"/>
    </source>
</evidence>
<comment type="cofactor">
    <cofactor evidence="1">
        <name>Mg(2+)</name>
        <dbReference type="ChEBI" id="CHEBI:18420"/>
    </cofactor>
</comment>
<dbReference type="Gene3D" id="1.20.120.1780">
    <property type="entry name" value="UbiA prenyltransferase"/>
    <property type="match status" value="2"/>
</dbReference>
<feature type="transmembrane region" description="Helical" evidence="9">
    <location>
        <begin position="58"/>
        <end position="76"/>
    </location>
</feature>
<proteinExistence type="inferred from homology"/>
<evidence type="ECO:0000256" key="5">
    <source>
        <dbReference type="ARBA" id="ARBA00022679"/>
    </source>
</evidence>
<dbReference type="PANTHER" id="PTHR11048">
    <property type="entry name" value="PRENYLTRANSFERASES"/>
    <property type="match status" value="1"/>
</dbReference>
<gene>
    <name evidence="10" type="primary">COQ2</name>
    <name evidence="10" type="ORF">OC842_005440</name>
</gene>
<comment type="pathway">
    <text evidence="3">Secondary metabolite biosynthesis.</text>
</comment>
<dbReference type="FunFam" id="1.20.120.1780:FF:000001">
    <property type="entry name" value="4-hydroxybenzoate octaprenyltransferase"/>
    <property type="match status" value="1"/>
</dbReference>
<dbReference type="GO" id="GO:0006744">
    <property type="term" value="P:ubiquinone biosynthetic process"/>
    <property type="evidence" value="ECO:0007669"/>
    <property type="project" value="TreeGrafter"/>
</dbReference>
<evidence type="ECO:0000256" key="8">
    <source>
        <dbReference type="ARBA" id="ARBA00023136"/>
    </source>
</evidence>
<dbReference type="Gene3D" id="1.10.357.140">
    <property type="entry name" value="UbiA prenyltransferase"/>
    <property type="match status" value="1"/>
</dbReference>
<dbReference type="InterPro" id="IPR030470">
    <property type="entry name" value="UbiA_prenylTrfase_CS"/>
</dbReference>
<evidence type="ECO:0000256" key="1">
    <source>
        <dbReference type="ARBA" id="ARBA00001946"/>
    </source>
</evidence>
<dbReference type="InterPro" id="IPR044878">
    <property type="entry name" value="UbiA_sf"/>
</dbReference>
<keyword evidence="11" id="KW-1185">Reference proteome</keyword>
<feature type="transmembrane region" description="Helical" evidence="9">
    <location>
        <begin position="154"/>
        <end position="173"/>
    </location>
</feature>
<keyword evidence="8 9" id="KW-0472">Membrane</keyword>
<sequence length="302" mass="33132">MRGAGCTINDMWDVKYDRMVERTSSRPLAAGELTMFQAWSFLGLQLSGGLAVLLNLNWYSIALGASSLSLVIIYPLMKRITYWPQFVLGLAFNWGVLLGWSAVAGSSSWETTLPIYAGTVCWTIFYDTIYAHQDKRDDVKAGVKSTALLFRGRTKAILALFGLGFIAAVGWGVSQSDKARPTSEEKKEERATQVNLSSQPLSARLKEALDSLTTRHQGFLLALTASATHLAWQLRTVQLDVPADCWRKFSANRQIGLLIWLGLAADYVRHVGGPAYGLWDAPAPVTLTAEAARRIKADSGTS</sequence>
<dbReference type="Proteomes" id="UP001176521">
    <property type="component" value="Unassembled WGS sequence"/>
</dbReference>
<dbReference type="InterPro" id="IPR000537">
    <property type="entry name" value="UbiA_prenyltransferase"/>
</dbReference>
<dbReference type="GO" id="GO:0008412">
    <property type="term" value="F:4-hydroxybenzoate polyprenyltransferase activity"/>
    <property type="evidence" value="ECO:0007669"/>
    <property type="project" value="UniProtKB-EC"/>
</dbReference>
<keyword evidence="7 9" id="KW-1133">Transmembrane helix</keyword>
<evidence type="ECO:0000313" key="11">
    <source>
        <dbReference type="Proteomes" id="UP001176521"/>
    </source>
</evidence>
<feature type="transmembrane region" description="Helical" evidence="9">
    <location>
        <begin position="115"/>
        <end position="133"/>
    </location>
</feature>
<dbReference type="CDD" id="cd13959">
    <property type="entry name" value="PT_UbiA_COQ2"/>
    <property type="match status" value="1"/>
</dbReference>
<dbReference type="AlphaFoldDB" id="A0AAN6G957"/>
<evidence type="ECO:0000256" key="9">
    <source>
        <dbReference type="SAM" id="Phobius"/>
    </source>
</evidence>
<keyword evidence="5 10" id="KW-0808">Transferase</keyword>
<dbReference type="PROSITE" id="PS00943">
    <property type="entry name" value="UBIA"/>
    <property type="match status" value="1"/>
</dbReference>
<dbReference type="FunFam" id="1.10.357.140:FF:000008">
    <property type="entry name" value="4-hydroxybenzoate octaprenyltransferase"/>
    <property type="match status" value="1"/>
</dbReference>
<organism evidence="10 11">
    <name type="scientific">Tilletia horrida</name>
    <dbReference type="NCBI Taxonomy" id="155126"/>
    <lineage>
        <taxon>Eukaryota</taxon>
        <taxon>Fungi</taxon>
        <taxon>Dikarya</taxon>
        <taxon>Basidiomycota</taxon>
        <taxon>Ustilaginomycotina</taxon>
        <taxon>Exobasidiomycetes</taxon>
        <taxon>Tilletiales</taxon>
        <taxon>Tilletiaceae</taxon>
        <taxon>Tilletia</taxon>
    </lineage>
</organism>
<comment type="similarity">
    <text evidence="4">Belongs to the UbiA prenyltransferase family.</text>
</comment>
<reference evidence="10" key="1">
    <citation type="journal article" date="2023" name="PhytoFront">
        <title>Draft Genome Resources of Seven Strains of Tilletia horrida, Causal Agent of Kernel Smut of Rice.</title>
        <authorList>
            <person name="Khanal S."/>
            <person name="Antony Babu S."/>
            <person name="Zhou X.G."/>
        </authorList>
    </citation>
    <scope>NUCLEOTIDE SEQUENCE</scope>
    <source>
        <strain evidence="10">TX3</strain>
    </source>
</reference>